<dbReference type="Proteomes" id="UP000645257">
    <property type="component" value="Unassembled WGS sequence"/>
</dbReference>
<evidence type="ECO:0000313" key="3">
    <source>
        <dbReference type="Proteomes" id="UP000645257"/>
    </source>
</evidence>
<dbReference type="EMBL" id="BMYX01000014">
    <property type="protein sequence ID" value="GGY20363.1"/>
    <property type="molecule type" value="Genomic_DNA"/>
</dbReference>
<evidence type="ECO:0000313" key="2">
    <source>
        <dbReference type="EMBL" id="GGY20363.1"/>
    </source>
</evidence>
<sequence length="125" mass="13987">MYRSNISVFSPTEPCSTAGLKKPFAVLLDTRDPLWADSTFLNQKVAELLDMGCRYYVCFGPQSEFVHDQIDDVILNRACEESVLTTFHDDEAITDVVNFFRVVAMSGMVGGLLLADDQKSWLGKL</sequence>
<evidence type="ECO:0000259" key="1">
    <source>
        <dbReference type="Pfam" id="PF24733"/>
    </source>
</evidence>
<protein>
    <recommendedName>
        <fullName evidence="1">DUF7684 domain-containing protein</fullName>
    </recommendedName>
</protein>
<dbReference type="AlphaFoldDB" id="A0A918P513"/>
<name>A0A918P513_9NEIS</name>
<dbReference type="Pfam" id="PF24733">
    <property type="entry name" value="DUF7684"/>
    <property type="match status" value="1"/>
</dbReference>
<reference evidence="2" key="2">
    <citation type="submission" date="2020-09" db="EMBL/GenBank/DDBJ databases">
        <authorList>
            <person name="Sun Q."/>
            <person name="Kim S."/>
        </authorList>
    </citation>
    <scope>NUCLEOTIDE SEQUENCE</scope>
    <source>
        <strain evidence="2">KCTC 32182</strain>
    </source>
</reference>
<dbReference type="InterPro" id="IPR056101">
    <property type="entry name" value="DUF7684"/>
</dbReference>
<accession>A0A918P513</accession>
<gene>
    <name evidence="2" type="ORF">GCM10011289_24940</name>
</gene>
<keyword evidence="3" id="KW-1185">Reference proteome</keyword>
<reference evidence="2" key="1">
    <citation type="journal article" date="2014" name="Int. J. Syst. Evol. Microbiol.">
        <title>Complete genome sequence of Corynebacterium casei LMG S-19264T (=DSM 44701T), isolated from a smear-ripened cheese.</title>
        <authorList>
            <consortium name="US DOE Joint Genome Institute (JGI-PGF)"/>
            <person name="Walter F."/>
            <person name="Albersmeier A."/>
            <person name="Kalinowski J."/>
            <person name="Ruckert C."/>
        </authorList>
    </citation>
    <scope>NUCLEOTIDE SEQUENCE</scope>
    <source>
        <strain evidence="2">KCTC 32182</strain>
    </source>
</reference>
<feature type="domain" description="DUF7684" evidence="1">
    <location>
        <begin position="42"/>
        <end position="105"/>
    </location>
</feature>
<proteinExistence type="predicted"/>
<comment type="caution">
    <text evidence="2">The sequence shown here is derived from an EMBL/GenBank/DDBJ whole genome shotgun (WGS) entry which is preliminary data.</text>
</comment>
<organism evidence="2 3">
    <name type="scientific">Paludibacterium paludis</name>
    <dbReference type="NCBI Taxonomy" id="1225769"/>
    <lineage>
        <taxon>Bacteria</taxon>
        <taxon>Pseudomonadati</taxon>
        <taxon>Pseudomonadota</taxon>
        <taxon>Betaproteobacteria</taxon>
        <taxon>Neisseriales</taxon>
        <taxon>Chromobacteriaceae</taxon>
        <taxon>Paludibacterium</taxon>
    </lineage>
</organism>